<organism evidence="2 3">
    <name type="scientific">Obba rivulosa</name>
    <dbReference type="NCBI Taxonomy" id="1052685"/>
    <lineage>
        <taxon>Eukaryota</taxon>
        <taxon>Fungi</taxon>
        <taxon>Dikarya</taxon>
        <taxon>Basidiomycota</taxon>
        <taxon>Agaricomycotina</taxon>
        <taxon>Agaricomycetes</taxon>
        <taxon>Polyporales</taxon>
        <taxon>Gelatoporiaceae</taxon>
        <taxon>Obba</taxon>
    </lineage>
</organism>
<gene>
    <name evidence="2" type="ORF">OBBRIDRAFT_374542</name>
</gene>
<feature type="transmembrane region" description="Helical" evidence="1">
    <location>
        <begin position="20"/>
        <end position="43"/>
    </location>
</feature>
<sequence>MRAYLWTNVGVVRTSLRPPIPMVLGSRVCPIAADVVVLAATWWRRYNMKRESQRVGVASPLAKVLLHDGTMYFIILLAQNDVNIAGEVSNLFTYVSNFAIPLTSINYHTLPLEPPPSRPRLARPGIR</sequence>
<keyword evidence="1" id="KW-0472">Membrane</keyword>
<reference evidence="2 3" key="1">
    <citation type="submission" date="2016-07" db="EMBL/GenBank/DDBJ databases">
        <title>Draft genome of the white-rot fungus Obba rivulosa 3A-2.</title>
        <authorList>
            <consortium name="DOE Joint Genome Institute"/>
            <person name="Miettinen O."/>
            <person name="Riley R."/>
            <person name="Acob R."/>
            <person name="Barry K."/>
            <person name="Cullen D."/>
            <person name="De Vries R."/>
            <person name="Hainaut M."/>
            <person name="Hatakka A."/>
            <person name="Henrissat B."/>
            <person name="Hilden K."/>
            <person name="Kuo R."/>
            <person name="Labutti K."/>
            <person name="Lipzen A."/>
            <person name="Makela M.R."/>
            <person name="Sandor L."/>
            <person name="Spatafora J.W."/>
            <person name="Grigoriev I.V."/>
            <person name="Hibbett D.S."/>
        </authorList>
    </citation>
    <scope>NUCLEOTIDE SEQUENCE [LARGE SCALE GENOMIC DNA]</scope>
    <source>
        <strain evidence="2 3">3A-2</strain>
    </source>
</reference>
<evidence type="ECO:0000313" key="2">
    <source>
        <dbReference type="EMBL" id="OCH84817.1"/>
    </source>
</evidence>
<dbReference type="Proteomes" id="UP000250043">
    <property type="component" value="Unassembled WGS sequence"/>
</dbReference>
<keyword evidence="1" id="KW-0812">Transmembrane</keyword>
<dbReference type="OrthoDB" id="2756573at2759"/>
<evidence type="ECO:0000313" key="3">
    <source>
        <dbReference type="Proteomes" id="UP000250043"/>
    </source>
</evidence>
<dbReference type="EMBL" id="KV722631">
    <property type="protein sequence ID" value="OCH84817.1"/>
    <property type="molecule type" value="Genomic_DNA"/>
</dbReference>
<keyword evidence="1" id="KW-1133">Transmembrane helix</keyword>
<evidence type="ECO:0000256" key="1">
    <source>
        <dbReference type="SAM" id="Phobius"/>
    </source>
</evidence>
<name>A0A8E2AQE7_9APHY</name>
<accession>A0A8E2AQE7</accession>
<dbReference type="AlphaFoldDB" id="A0A8E2AQE7"/>
<proteinExistence type="predicted"/>
<protein>
    <submittedName>
        <fullName evidence="2">Uncharacterized protein</fullName>
    </submittedName>
</protein>
<keyword evidence="3" id="KW-1185">Reference proteome</keyword>